<dbReference type="Pfam" id="PF07883">
    <property type="entry name" value="Cupin_2"/>
    <property type="match status" value="1"/>
</dbReference>
<dbReference type="InterPro" id="IPR051610">
    <property type="entry name" value="GPI/OXD"/>
</dbReference>
<evidence type="ECO:0000256" key="1">
    <source>
        <dbReference type="ARBA" id="ARBA00022723"/>
    </source>
</evidence>
<dbReference type="OrthoDB" id="3511549at2759"/>
<dbReference type="Gene3D" id="2.60.120.10">
    <property type="entry name" value="Jelly Rolls"/>
    <property type="match status" value="1"/>
</dbReference>
<dbReference type="InterPro" id="IPR014710">
    <property type="entry name" value="RmlC-like_jellyroll"/>
</dbReference>
<proteinExistence type="predicted"/>
<dbReference type="InterPro" id="IPR011051">
    <property type="entry name" value="RmlC_Cupin_sf"/>
</dbReference>
<dbReference type="PANTHER" id="PTHR35848:SF6">
    <property type="entry name" value="CUPIN TYPE-2 DOMAIN-CONTAINING PROTEIN"/>
    <property type="match status" value="1"/>
</dbReference>
<dbReference type="InterPro" id="IPR013096">
    <property type="entry name" value="Cupin_2"/>
</dbReference>
<protein>
    <submittedName>
        <fullName evidence="4">RmlC-like cupin</fullName>
    </submittedName>
</protein>
<dbReference type="EMBL" id="ML996085">
    <property type="protein sequence ID" value="KAF2153279.1"/>
    <property type="molecule type" value="Genomic_DNA"/>
</dbReference>
<dbReference type="PANTHER" id="PTHR35848">
    <property type="entry name" value="OXALATE-BINDING PROTEIN"/>
    <property type="match status" value="1"/>
</dbReference>
<comment type="caution">
    <text evidence="4">The sequence shown here is derived from an EMBL/GenBank/DDBJ whole genome shotgun (WGS) entry which is preliminary data.</text>
</comment>
<gene>
    <name evidence="4" type="ORF">K461DRAFT_267882</name>
</gene>
<accession>A0A9P4J228</accession>
<dbReference type="SUPFAM" id="SSF51182">
    <property type="entry name" value="RmlC-like cupins"/>
    <property type="match status" value="1"/>
</dbReference>
<dbReference type="AlphaFoldDB" id="A0A9P4J228"/>
<name>A0A9P4J228_9PEZI</name>
<feature type="domain" description="Cupin type-2" evidence="3">
    <location>
        <begin position="39"/>
        <end position="107"/>
    </location>
</feature>
<sequence length="125" mass="13282">MPSVTHVRSPDPSKASGAQTGGMLRANAISGEAKINASIMTAKPHTKSDIHHHGDQDTIIYALRGTGSVVTDQGNTTTRLAPGDFCLIPAGVEHLEQNDTDEEVVWVIHRSGSKADVVNLDNWSA</sequence>
<feature type="region of interest" description="Disordered" evidence="2">
    <location>
        <begin position="1"/>
        <end position="27"/>
    </location>
</feature>
<dbReference type="GO" id="GO:0046872">
    <property type="term" value="F:metal ion binding"/>
    <property type="evidence" value="ECO:0007669"/>
    <property type="project" value="UniProtKB-KW"/>
</dbReference>
<dbReference type="CDD" id="cd02208">
    <property type="entry name" value="cupin_RmlC-like"/>
    <property type="match status" value="1"/>
</dbReference>
<evidence type="ECO:0000313" key="4">
    <source>
        <dbReference type="EMBL" id="KAF2153279.1"/>
    </source>
</evidence>
<reference evidence="4" key="1">
    <citation type="journal article" date="2020" name="Stud. Mycol.">
        <title>101 Dothideomycetes genomes: a test case for predicting lifestyles and emergence of pathogens.</title>
        <authorList>
            <person name="Haridas S."/>
            <person name="Albert R."/>
            <person name="Binder M."/>
            <person name="Bloem J."/>
            <person name="Labutti K."/>
            <person name="Salamov A."/>
            <person name="Andreopoulos B."/>
            <person name="Baker S."/>
            <person name="Barry K."/>
            <person name="Bills G."/>
            <person name="Bluhm B."/>
            <person name="Cannon C."/>
            <person name="Castanera R."/>
            <person name="Culley D."/>
            <person name="Daum C."/>
            <person name="Ezra D."/>
            <person name="Gonzalez J."/>
            <person name="Henrissat B."/>
            <person name="Kuo A."/>
            <person name="Liang C."/>
            <person name="Lipzen A."/>
            <person name="Lutzoni F."/>
            <person name="Magnuson J."/>
            <person name="Mondo S."/>
            <person name="Nolan M."/>
            <person name="Ohm R."/>
            <person name="Pangilinan J."/>
            <person name="Park H.-J."/>
            <person name="Ramirez L."/>
            <person name="Alfaro M."/>
            <person name="Sun H."/>
            <person name="Tritt A."/>
            <person name="Yoshinaga Y."/>
            <person name="Zwiers L.-H."/>
            <person name="Turgeon B."/>
            <person name="Goodwin S."/>
            <person name="Spatafora J."/>
            <person name="Crous P."/>
            <person name="Grigoriev I."/>
        </authorList>
    </citation>
    <scope>NUCLEOTIDE SEQUENCE</scope>
    <source>
        <strain evidence="4">CBS 260.36</strain>
    </source>
</reference>
<keyword evidence="1" id="KW-0479">Metal-binding</keyword>
<dbReference type="Proteomes" id="UP000799439">
    <property type="component" value="Unassembled WGS sequence"/>
</dbReference>
<evidence type="ECO:0000313" key="5">
    <source>
        <dbReference type="Proteomes" id="UP000799439"/>
    </source>
</evidence>
<evidence type="ECO:0000256" key="2">
    <source>
        <dbReference type="SAM" id="MobiDB-lite"/>
    </source>
</evidence>
<keyword evidence="5" id="KW-1185">Reference proteome</keyword>
<evidence type="ECO:0000259" key="3">
    <source>
        <dbReference type="Pfam" id="PF07883"/>
    </source>
</evidence>
<organism evidence="4 5">
    <name type="scientific">Myriangium duriaei CBS 260.36</name>
    <dbReference type="NCBI Taxonomy" id="1168546"/>
    <lineage>
        <taxon>Eukaryota</taxon>
        <taxon>Fungi</taxon>
        <taxon>Dikarya</taxon>
        <taxon>Ascomycota</taxon>
        <taxon>Pezizomycotina</taxon>
        <taxon>Dothideomycetes</taxon>
        <taxon>Dothideomycetidae</taxon>
        <taxon>Myriangiales</taxon>
        <taxon>Myriangiaceae</taxon>
        <taxon>Myriangium</taxon>
    </lineage>
</organism>